<keyword evidence="1" id="KW-1133">Transmembrane helix</keyword>
<accession>A0A1W0A4Q2</accession>
<protein>
    <submittedName>
        <fullName evidence="2">Uncharacterized protein</fullName>
    </submittedName>
</protein>
<dbReference type="Proteomes" id="UP000243217">
    <property type="component" value="Unassembled WGS sequence"/>
</dbReference>
<keyword evidence="3" id="KW-1185">Reference proteome</keyword>
<evidence type="ECO:0000256" key="1">
    <source>
        <dbReference type="SAM" id="Phobius"/>
    </source>
</evidence>
<proteinExistence type="predicted"/>
<comment type="caution">
    <text evidence="2">The sequence shown here is derived from an EMBL/GenBank/DDBJ whole genome shotgun (WGS) entry which is preliminary data.</text>
</comment>
<feature type="transmembrane region" description="Helical" evidence="1">
    <location>
        <begin position="6"/>
        <end position="24"/>
    </location>
</feature>
<sequence>MSTSIMLWMAYGSLIMISYILKKMKREKSFNDADPTITAMVVMISAGPLTNLLCQILPFIELYYRLFKTLAKDEDSIESTFPVIVYSLTIGMLPVVYGFLPKCLSRRDQSQSFVSYETNDVKHSTTSNKKVEAYTNFLLIIASGDCYISFGLGNRHTSVCLSLLSCLDYTHTILTTTDLTAAVGRICFEKDEFHLLSHMKY</sequence>
<gene>
    <name evidence="2" type="ORF">THRCLA_20676</name>
</gene>
<organism evidence="2 3">
    <name type="scientific">Thraustotheca clavata</name>
    <dbReference type="NCBI Taxonomy" id="74557"/>
    <lineage>
        <taxon>Eukaryota</taxon>
        <taxon>Sar</taxon>
        <taxon>Stramenopiles</taxon>
        <taxon>Oomycota</taxon>
        <taxon>Saprolegniomycetes</taxon>
        <taxon>Saprolegniales</taxon>
        <taxon>Achlyaceae</taxon>
        <taxon>Thraustotheca</taxon>
    </lineage>
</organism>
<reference evidence="2 3" key="1">
    <citation type="journal article" date="2014" name="Genome Biol. Evol.">
        <title>The secreted proteins of Achlya hypogyna and Thraustotheca clavata identify the ancestral oomycete secretome and reveal gene acquisitions by horizontal gene transfer.</title>
        <authorList>
            <person name="Misner I."/>
            <person name="Blouin N."/>
            <person name="Leonard G."/>
            <person name="Richards T.A."/>
            <person name="Lane C.E."/>
        </authorList>
    </citation>
    <scope>NUCLEOTIDE SEQUENCE [LARGE SCALE GENOMIC DNA]</scope>
    <source>
        <strain evidence="2 3">ATCC 34112</strain>
    </source>
</reference>
<feature type="transmembrane region" description="Helical" evidence="1">
    <location>
        <begin position="36"/>
        <end position="60"/>
    </location>
</feature>
<dbReference type="AlphaFoldDB" id="A0A1W0A4Q2"/>
<keyword evidence="1" id="KW-0472">Membrane</keyword>
<feature type="transmembrane region" description="Helical" evidence="1">
    <location>
        <begin position="80"/>
        <end position="100"/>
    </location>
</feature>
<name>A0A1W0A4Q2_9STRA</name>
<dbReference type="EMBL" id="JNBS01000480">
    <property type="protein sequence ID" value="OQS05257.1"/>
    <property type="molecule type" value="Genomic_DNA"/>
</dbReference>
<evidence type="ECO:0000313" key="3">
    <source>
        <dbReference type="Proteomes" id="UP000243217"/>
    </source>
</evidence>
<keyword evidence="1" id="KW-0812">Transmembrane</keyword>
<evidence type="ECO:0000313" key="2">
    <source>
        <dbReference type="EMBL" id="OQS05257.1"/>
    </source>
</evidence>